<evidence type="ECO:0000256" key="2">
    <source>
        <dbReference type="ARBA" id="ARBA00004174"/>
    </source>
</evidence>
<dbReference type="InterPro" id="IPR001128">
    <property type="entry name" value="Cyt_P450"/>
</dbReference>
<dbReference type="GO" id="GO:0020037">
    <property type="term" value="F:heme binding"/>
    <property type="evidence" value="ECO:0007669"/>
    <property type="project" value="InterPro"/>
</dbReference>
<dbReference type="InterPro" id="IPR036396">
    <property type="entry name" value="Cyt_P450_sf"/>
</dbReference>
<feature type="binding site" description="axial binding residue" evidence="13">
    <location>
        <position position="137"/>
    </location>
    <ligand>
        <name>heme</name>
        <dbReference type="ChEBI" id="CHEBI:30413"/>
    </ligand>
    <ligandPart>
        <name>Fe</name>
        <dbReference type="ChEBI" id="CHEBI:18248"/>
    </ligandPart>
</feature>
<dbReference type="PaxDb" id="6945-B7Q3U4"/>
<gene>
    <name evidence="16" type="primary">8035487</name>
    <name evidence="15" type="ORF">IscW_ISCW010505</name>
</gene>
<dbReference type="GO" id="GO:0005506">
    <property type="term" value="F:iron ion binding"/>
    <property type="evidence" value="ECO:0007669"/>
    <property type="project" value="InterPro"/>
</dbReference>
<comment type="cofactor">
    <cofactor evidence="1 13">
        <name>heme</name>
        <dbReference type="ChEBI" id="CHEBI:30413"/>
    </cofactor>
</comment>
<evidence type="ECO:0000313" key="17">
    <source>
        <dbReference type="Proteomes" id="UP000001555"/>
    </source>
</evidence>
<dbReference type="EnsemblMetazoa" id="ISCW010505-RA">
    <property type="protein sequence ID" value="ISCW010505-PA"/>
    <property type="gene ID" value="ISCW010505"/>
</dbReference>
<feature type="non-terminal residue" evidence="15">
    <location>
        <position position="1"/>
    </location>
</feature>
<evidence type="ECO:0000256" key="9">
    <source>
        <dbReference type="ARBA" id="ARBA00023002"/>
    </source>
</evidence>
<dbReference type="HOGENOM" id="CLU_001570_5_7_1"/>
<dbReference type="InterPro" id="IPR050476">
    <property type="entry name" value="Insect_CytP450_Detox"/>
</dbReference>
<evidence type="ECO:0000256" key="11">
    <source>
        <dbReference type="ARBA" id="ARBA00023033"/>
    </source>
</evidence>
<organism>
    <name type="scientific">Ixodes scapularis</name>
    <name type="common">Black-legged tick</name>
    <name type="synonym">Deer tick</name>
    <dbReference type="NCBI Taxonomy" id="6945"/>
    <lineage>
        <taxon>Eukaryota</taxon>
        <taxon>Metazoa</taxon>
        <taxon>Ecdysozoa</taxon>
        <taxon>Arthropoda</taxon>
        <taxon>Chelicerata</taxon>
        <taxon>Arachnida</taxon>
        <taxon>Acari</taxon>
        <taxon>Parasitiformes</taxon>
        <taxon>Ixodida</taxon>
        <taxon>Ixodoidea</taxon>
        <taxon>Ixodidae</taxon>
        <taxon>Ixodinae</taxon>
        <taxon>Ixodes</taxon>
    </lineage>
</organism>
<evidence type="ECO:0000313" key="16">
    <source>
        <dbReference type="EnsemblMetazoa" id="ISCW010505-PA"/>
    </source>
</evidence>
<keyword evidence="7" id="KW-0256">Endoplasmic reticulum</keyword>
<evidence type="ECO:0000256" key="5">
    <source>
        <dbReference type="ARBA" id="ARBA00022617"/>
    </source>
</evidence>
<protein>
    <submittedName>
        <fullName evidence="15 16">Cytochrome P450, putative</fullName>
        <ecNumber evidence="15">1.14.14.1</ecNumber>
    </submittedName>
</protein>
<evidence type="ECO:0000256" key="1">
    <source>
        <dbReference type="ARBA" id="ARBA00001971"/>
    </source>
</evidence>
<evidence type="ECO:0000256" key="3">
    <source>
        <dbReference type="ARBA" id="ARBA00004406"/>
    </source>
</evidence>
<comment type="similarity">
    <text evidence="4 14">Belongs to the cytochrome P450 family.</text>
</comment>
<evidence type="ECO:0000256" key="13">
    <source>
        <dbReference type="PIRSR" id="PIRSR602401-1"/>
    </source>
</evidence>
<proteinExistence type="inferred from homology"/>
<dbReference type="PRINTS" id="PR00463">
    <property type="entry name" value="EP450I"/>
</dbReference>
<keyword evidence="10 13" id="KW-0408">Iron</keyword>
<keyword evidence="5 13" id="KW-0349">Heme</keyword>
<evidence type="ECO:0000313" key="15">
    <source>
        <dbReference type="EMBL" id="EEC13516.1"/>
    </source>
</evidence>
<dbReference type="VEuPathDB" id="VectorBase:ISCP_006203"/>
<dbReference type="VEuPathDB" id="VectorBase:ISCI010505"/>
<accession>B7Q3U4</accession>
<dbReference type="InterPro" id="IPR017972">
    <property type="entry name" value="Cyt_P450_CS"/>
</dbReference>
<dbReference type="EC" id="1.14.14.1" evidence="15"/>
<dbReference type="PRINTS" id="PR00385">
    <property type="entry name" value="P450"/>
</dbReference>
<keyword evidence="11 14" id="KW-0503">Monooxygenase</keyword>
<evidence type="ECO:0000256" key="8">
    <source>
        <dbReference type="ARBA" id="ARBA00022848"/>
    </source>
</evidence>
<dbReference type="PROSITE" id="PS00086">
    <property type="entry name" value="CYTOCHROME_P450"/>
    <property type="match status" value="1"/>
</dbReference>
<dbReference type="EMBL" id="ABJB010294192">
    <property type="status" value="NOT_ANNOTATED_CDS"/>
    <property type="molecule type" value="Genomic_DNA"/>
</dbReference>
<dbReference type="Pfam" id="PF00067">
    <property type="entry name" value="p450"/>
    <property type="match status" value="1"/>
</dbReference>
<evidence type="ECO:0000256" key="7">
    <source>
        <dbReference type="ARBA" id="ARBA00022824"/>
    </source>
</evidence>
<dbReference type="PANTHER" id="PTHR24292:SF102">
    <property type="entry name" value="CYTOCHROME P450 FAMILY-RELATED"/>
    <property type="match status" value="1"/>
</dbReference>
<reference evidence="16" key="2">
    <citation type="submission" date="2020-05" db="UniProtKB">
        <authorList>
            <consortium name="EnsemblMetazoa"/>
        </authorList>
    </citation>
    <scope>IDENTIFICATION</scope>
    <source>
        <strain evidence="16">wikel</strain>
    </source>
</reference>
<dbReference type="EMBL" id="DS851890">
    <property type="protein sequence ID" value="EEC13516.1"/>
    <property type="molecule type" value="Genomic_DNA"/>
</dbReference>
<evidence type="ECO:0000256" key="12">
    <source>
        <dbReference type="ARBA" id="ARBA00023136"/>
    </source>
</evidence>
<keyword evidence="12" id="KW-0472">Membrane</keyword>
<keyword evidence="9 14" id="KW-0560">Oxidoreductase</keyword>
<dbReference type="EMBL" id="ABJB011105811">
    <property type="status" value="NOT_ANNOTATED_CDS"/>
    <property type="molecule type" value="Genomic_DNA"/>
</dbReference>
<feature type="non-terminal residue" evidence="15">
    <location>
        <position position="171"/>
    </location>
</feature>
<dbReference type="SUPFAM" id="SSF48264">
    <property type="entry name" value="Cytochrome P450"/>
    <property type="match status" value="1"/>
</dbReference>
<sequence length="171" mass="19351">NLSKYLCWMLYLLAKHQDVQKKVKAEVQKILVTEGAINYGTVTKMQYLEQALKEGLRMHSSPSGFVTRLAEKDIDTGSVVIPKGVSILIPTYILHKDSELWEDPERFDPERFAPGNNKPVEVDSIAFQPFGAGPRNCFAMMFSKVILMLLLAKVLSEYRLVLNDDHHKVSA</sequence>
<dbReference type="GO" id="GO:0005789">
    <property type="term" value="C:endoplasmic reticulum membrane"/>
    <property type="evidence" value="ECO:0007669"/>
    <property type="project" value="UniProtKB-SubCell"/>
</dbReference>
<dbReference type="AlphaFoldDB" id="B7Q3U4"/>
<evidence type="ECO:0000256" key="6">
    <source>
        <dbReference type="ARBA" id="ARBA00022723"/>
    </source>
</evidence>
<name>B7Q3U4_IXOSC</name>
<dbReference type="VEuPathDB" id="VectorBase:ISCW010505"/>
<keyword evidence="6 13" id="KW-0479">Metal-binding</keyword>
<dbReference type="GO" id="GO:0016712">
    <property type="term" value="F:oxidoreductase activity, acting on paired donors, with incorporation or reduction of molecular oxygen, reduced flavin or flavoprotein as one donor, and incorporation of one atom of oxygen"/>
    <property type="evidence" value="ECO:0007669"/>
    <property type="project" value="UniProtKB-EC"/>
</dbReference>
<keyword evidence="8" id="KW-0492">Microsome</keyword>
<dbReference type="OrthoDB" id="2789670at2759"/>
<dbReference type="Gene3D" id="1.10.630.10">
    <property type="entry name" value="Cytochrome P450"/>
    <property type="match status" value="1"/>
</dbReference>
<evidence type="ECO:0000256" key="4">
    <source>
        <dbReference type="ARBA" id="ARBA00010617"/>
    </source>
</evidence>
<keyword evidence="17" id="KW-1185">Reference proteome</keyword>
<evidence type="ECO:0000256" key="10">
    <source>
        <dbReference type="ARBA" id="ARBA00023004"/>
    </source>
</evidence>
<reference evidence="15 17" key="1">
    <citation type="submission" date="2008-03" db="EMBL/GenBank/DDBJ databases">
        <title>Annotation of Ixodes scapularis.</title>
        <authorList>
            <consortium name="Ixodes scapularis Genome Project Consortium"/>
            <person name="Caler E."/>
            <person name="Hannick L.I."/>
            <person name="Bidwell S."/>
            <person name="Joardar V."/>
            <person name="Thiagarajan M."/>
            <person name="Amedeo P."/>
            <person name="Galinsky K.J."/>
            <person name="Schobel S."/>
            <person name="Inman J."/>
            <person name="Hostetler J."/>
            <person name="Miller J."/>
            <person name="Hammond M."/>
            <person name="Megy K."/>
            <person name="Lawson D."/>
            <person name="Kodira C."/>
            <person name="Sutton G."/>
            <person name="Meyer J."/>
            <person name="Hill C.A."/>
            <person name="Birren B."/>
            <person name="Nene V."/>
            <person name="Collins F."/>
            <person name="Alarcon-Chaidez F."/>
            <person name="Wikel S."/>
            <person name="Strausberg R."/>
        </authorList>
    </citation>
    <scope>NUCLEOTIDE SEQUENCE [LARGE SCALE GENOMIC DNA]</scope>
    <source>
        <strain evidence="17">Wikel</strain>
        <strain evidence="15">Wikel colony</strain>
    </source>
</reference>
<dbReference type="Proteomes" id="UP000001555">
    <property type="component" value="Unassembled WGS sequence"/>
</dbReference>
<evidence type="ECO:0000256" key="14">
    <source>
        <dbReference type="RuleBase" id="RU000461"/>
    </source>
</evidence>
<comment type="subcellular location">
    <subcellularLocation>
        <location evidence="3">Endoplasmic reticulum membrane</location>
        <topology evidence="3">Peripheral membrane protein</topology>
    </subcellularLocation>
    <subcellularLocation>
        <location evidence="2">Microsome membrane</location>
        <topology evidence="2">Peripheral membrane protein</topology>
    </subcellularLocation>
</comment>
<dbReference type="PANTHER" id="PTHR24292">
    <property type="entry name" value="CYTOCHROME P450"/>
    <property type="match status" value="1"/>
</dbReference>
<dbReference type="InterPro" id="IPR002401">
    <property type="entry name" value="Cyt_P450_E_grp-I"/>
</dbReference>